<evidence type="ECO:0000256" key="10">
    <source>
        <dbReference type="ARBA" id="ARBA00023128"/>
    </source>
</evidence>
<dbReference type="Proteomes" id="UP000285301">
    <property type="component" value="Unassembled WGS sequence"/>
</dbReference>
<keyword evidence="6" id="KW-0999">Mitochondrion inner membrane</keyword>
<proteinExistence type="inferred from homology"/>
<evidence type="ECO:0000256" key="2">
    <source>
        <dbReference type="ARBA" id="ARBA00007448"/>
    </source>
</evidence>
<comment type="similarity">
    <text evidence="2">Belongs to the AAA ATPase family. BCS1 subfamily.</text>
</comment>
<accession>A0A443QC05</accession>
<dbReference type="OrthoDB" id="10251412at2759"/>
<keyword evidence="9 14" id="KW-1133">Transmembrane helix</keyword>
<dbReference type="InterPro" id="IPR057495">
    <property type="entry name" value="AAA_lid_BCS1"/>
</dbReference>
<sequence length="419" mass="47861">MAIDQLVSSLGENPYFGAGFGLAGLGIGLASLRRAYGIAAIVFRRQCMVTLEVTCRDKSYFWLLQYITKNARNTQHIAVETQFNELETGKVETSFKFVPAVGTHFFNYKRHWIRVDRNREQQTIDLHLGIPYETVTLTTLGRSKQLFLDLLEEARNEELIKHEGKVITYTAVGSEWRQFGHPKKIRPLSSVVLDEGIADRIMNDIKEFNSLSNWYSQRGVPYRRGYLLHGPPGCGKTSYITALAGEMHYSICVLNLGDRSLTDDRLIHLMSEAPTDSIILVEDIDQAFTVREESPKTQAMYEGLNRVTFSGLTNMLDGAVSTEGRIIFMTTNHIDRLEPALIRPGRVDMIEYIGYATDHQLKKAFIKFYPQTSNLADRFVENVRLFNKPVSMAMVQGLFLRFKNEPEVMLKNVELLWRK</sequence>
<evidence type="ECO:0000259" key="15">
    <source>
        <dbReference type="SMART" id="SM00382"/>
    </source>
</evidence>
<keyword evidence="11 14" id="KW-0472">Membrane</keyword>
<dbReference type="CDD" id="cd19510">
    <property type="entry name" value="RecA-like_BCS1"/>
    <property type="match status" value="1"/>
</dbReference>
<keyword evidence="18" id="KW-1185">Reference proteome</keyword>
<protein>
    <recommendedName>
        <fullName evidence="3">Mitochondrial chaperone BCS1</fullName>
    </recommendedName>
    <alternativeName>
        <fullName evidence="12">BCS1-like protein</fullName>
    </alternativeName>
</protein>
<evidence type="ECO:0000256" key="3">
    <source>
        <dbReference type="ARBA" id="ARBA00016942"/>
    </source>
</evidence>
<keyword evidence="10" id="KW-0496">Mitochondrion</keyword>
<keyword evidence="5" id="KW-0547">Nucleotide-binding</keyword>
<evidence type="ECO:0000256" key="13">
    <source>
        <dbReference type="ARBA" id="ARBA00048778"/>
    </source>
</evidence>
<dbReference type="Pfam" id="PF08740">
    <property type="entry name" value="BCS1_N"/>
    <property type="match status" value="1"/>
</dbReference>
<dbReference type="GO" id="GO:0034551">
    <property type="term" value="P:mitochondrial respiratory chain complex III assembly"/>
    <property type="evidence" value="ECO:0007669"/>
    <property type="project" value="UniProtKB-ARBA"/>
</dbReference>
<dbReference type="Pfam" id="PF25426">
    <property type="entry name" value="AAA_lid_BCS1"/>
    <property type="match status" value="1"/>
</dbReference>
<comment type="catalytic activity">
    <reaction evidence="13">
        <text>ATP + H2O = ADP + phosphate + H(+)</text>
        <dbReference type="Rhea" id="RHEA:13065"/>
        <dbReference type="ChEBI" id="CHEBI:15377"/>
        <dbReference type="ChEBI" id="CHEBI:15378"/>
        <dbReference type="ChEBI" id="CHEBI:30616"/>
        <dbReference type="ChEBI" id="CHEBI:43474"/>
        <dbReference type="ChEBI" id="CHEBI:456216"/>
    </reaction>
    <physiologicalReaction direction="left-to-right" evidence="13">
        <dbReference type="Rhea" id="RHEA:13066"/>
    </physiologicalReaction>
</comment>
<feature type="domain" description="AAA+ ATPase" evidence="15">
    <location>
        <begin position="222"/>
        <end position="357"/>
    </location>
</feature>
<feature type="domain" description="BCS1 N-terminal" evidence="16">
    <location>
        <begin position="23"/>
        <end position="191"/>
    </location>
</feature>
<dbReference type="PANTHER" id="PTHR23070">
    <property type="entry name" value="BCS1 AAA-TYPE ATPASE"/>
    <property type="match status" value="1"/>
</dbReference>
<dbReference type="EMBL" id="NCKU01011131">
    <property type="protein sequence ID" value="RWS00547.1"/>
    <property type="molecule type" value="Genomic_DNA"/>
</dbReference>
<dbReference type="AlphaFoldDB" id="A0A443QC05"/>
<dbReference type="SMART" id="SM01024">
    <property type="entry name" value="BCS1_N"/>
    <property type="match status" value="1"/>
</dbReference>
<organism evidence="17 18">
    <name type="scientific">Dinothrombium tinctorium</name>
    <dbReference type="NCBI Taxonomy" id="1965070"/>
    <lineage>
        <taxon>Eukaryota</taxon>
        <taxon>Metazoa</taxon>
        <taxon>Ecdysozoa</taxon>
        <taxon>Arthropoda</taxon>
        <taxon>Chelicerata</taxon>
        <taxon>Arachnida</taxon>
        <taxon>Acari</taxon>
        <taxon>Acariformes</taxon>
        <taxon>Trombidiformes</taxon>
        <taxon>Prostigmata</taxon>
        <taxon>Anystina</taxon>
        <taxon>Parasitengona</taxon>
        <taxon>Trombidioidea</taxon>
        <taxon>Trombidiidae</taxon>
        <taxon>Dinothrombium</taxon>
    </lineage>
</organism>
<evidence type="ECO:0000256" key="7">
    <source>
        <dbReference type="ARBA" id="ARBA00022801"/>
    </source>
</evidence>
<comment type="caution">
    <text evidence="17">The sequence shown here is derived from an EMBL/GenBank/DDBJ whole genome shotgun (WGS) entry which is preliminary data.</text>
</comment>
<keyword evidence="4 14" id="KW-0812">Transmembrane</keyword>
<dbReference type="InterPro" id="IPR014851">
    <property type="entry name" value="BCS1_N"/>
</dbReference>
<comment type="subcellular location">
    <subcellularLocation>
        <location evidence="1">Mitochondrion inner membrane</location>
        <topology evidence="1">Single-pass membrane protein</topology>
    </subcellularLocation>
</comment>
<keyword evidence="8" id="KW-0067">ATP-binding</keyword>
<evidence type="ECO:0000259" key="16">
    <source>
        <dbReference type="SMART" id="SM01024"/>
    </source>
</evidence>
<evidence type="ECO:0000256" key="9">
    <source>
        <dbReference type="ARBA" id="ARBA00022989"/>
    </source>
</evidence>
<evidence type="ECO:0000313" key="17">
    <source>
        <dbReference type="EMBL" id="RWS00547.1"/>
    </source>
</evidence>
<evidence type="ECO:0000256" key="6">
    <source>
        <dbReference type="ARBA" id="ARBA00022792"/>
    </source>
</evidence>
<dbReference type="GO" id="GO:0005743">
    <property type="term" value="C:mitochondrial inner membrane"/>
    <property type="evidence" value="ECO:0007669"/>
    <property type="project" value="UniProtKB-SubCell"/>
</dbReference>
<name>A0A443QC05_9ACAR</name>
<reference evidence="17 18" key="1">
    <citation type="journal article" date="2018" name="Gigascience">
        <title>Genomes of trombidid mites reveal novel predicted allergens and laterally-transferred genes associated with secondary metabolism.</title>
        <authorList>
            <person name="Dong X."/>
            <person name="Chaisiri K."/>
            <person name="Xia D."/>
            <person name="Armstrong S.D."/>
            <person name="Fang Y."/>
            <person name="Donnelly M.J."/>
            <person name="Kadowaki T."/>
            <person name="McGarry J.W."/>
            <person name="Darby A.C."/>
            <person name="Makepeace B.L."/>
        </authorList>
    </citation>
    <scope>NUCLEOTIDE SEQUENCE [LARGE SCALE GENOMIC DNA]</scope>
    <source>
        <strain evidence="17">UoL-WK</strain>
    </source>
</reference>
<evidence type="ECO:0000256" key="11">
    <source>
        <dbReference type="ARBA" id="ARBA00023136"/>
    </source>
</evidence>
<dbReference type="GO" id="GO:0005524">
    <property type="term" value="F:ATP binding"/>
    <property type="evidence" value="ECO:0007669"/>
    <property type="project" value="UniProtKB-KW"/>
</dbReference>
<dbReference type="FunFam" id="3.40.50.300:FF:000768">
    <property type="entry name" value="Probable mitochondrial chaperone bcs1"/>
    <property type="match status" value="1"/>
</dbReference>
<dbReference type="InterPro" id="IPR050747">
    <property type="entry name" value="Mitochondrial_chaperone_BCS1"/>
</dbReference>
<dbReference type="GO" id="GO:0016887">
    <property type="term" value="F:ATP hydrolysis activity"/>
    <property type="evidence" value="ECO:0007669"/>
    <property type="project" value="InterPro"/>
</dbReference>
<feature type="transmembrane region" description="Helical" evidence="14">
    <location>
        <begin position="15"/>
        <end position="36"/>
    </location>
</feature>
<keyword evidence="7" id="KW-0378">Hydrolase</keyword>
<evidence type="ECO:0000256" key="14">
    <source>
        <dbReference type="SAM" id="Phobius"/>
    </source>
</evidence>
<evidence type="ECO:0000256" key="4">
    <source>
        <dbReference type="ARBA" id="ARBA00022692"/>
    </source>
</evidence>
<gene>
    <name evidence="17" type="ORF">B4U79_01758</name>
</gene>
<dbReference type="SMART" id="SM00382">
    <property type="entry name" value="AAA"/>
    <property type="match status" value="1"/>
</dbReference>
<evidence type="ECO:0000313" key="18">
    <source>
        <dbReference type="Proteomes" id="UP000285301"/>
    </source>
</evidence>
<evidence type="ECO:0000256" key="1">
    <source>
        <dbReference type="ARBA" id="ARBA00004434"/>
    </source>
</evidence>
<dbReference type="Pfam" id="PF00004">
    <property type="entry name" value="AAA"/>
    <property type="match status" value="1"/>
</dbReference>
<dbReference type="SUPFAM" id="SSF52540">
    <property type="entry name" value="P-loop containing nucleoside triphosphate hydrolases"/>
    <property type="match status" value="1"/>
</dbReference>
<dbReference type="InterPro" id="IPR027417">
    <property type="entry name" value="P-loop_NTPase"/>
</dbReference>
<dbReference type="InterPro" id="IPR003593">
    <property type="entry name" value="AAA+_ATPase"/>
</dbReference>
<dbReference type="InterPro" id="IPR003959">
    <property type="entry name" value="ATPase_AAA_core"/>
</dbReference>
<dbReference type="STRING" id="1965070.A0A443QC05"/>
<evidence type="ECO:0000256" key="5">
    <source>
        <dbReference type="ARBA" id="ARBA00022741"/>
    </source>
</evidence>
<evidence type="ECO:0000256" key="8">
    <source>
        <dbReference type="ARBA" id="ARBA00022840"/>
    </source>
</evidence>
<dbReference type="Gene3D" id="3.40.50.300">
    <property type="entry name" value="P-loop containing nucleotide triphosphate hydrolases"/>
    <property type="match status" value="1"/>
</dbReference>
<evidence type="ECO:0000256" key="12">
    <source>
        <dbReference type="ARBA" id="ARBA00032816"/>
    </source>
</evidence>